<keyword evidence="2" id="KW-0560">Oxidoreductase</keyword>
<dbReference type="SUPFAM" id="SSF51735">
    <property type="entry name" value="NAD(P)-binding Rossmann-fold domains"/>
    <property type="match status" value="1"/>
</dbReference>
<gene>
    <name evidence="4" type="ORF">HH308_06540</name>
</gene>
<dbReference type="RefSeq" id="WP_170193375.1">
    <property type="nucleotide sequence ID" value="NZ_JABBNB010000005.1"/>
</dbReference>
<dbReference type="EMBL" id="JABBNB010000005">
    <property type="protein sequence ID" value="NMO00870.1"/>
    <property type="molecule type" value="Genomic_DNA"/>
</dbReference>
<dbReference type="CDD" id="cd05233">
    <property type="entry name" value="SDR_c"/>
    <property type="match status" value="1"/>
</dbReference>
<evidence type="ECO:0000313" key="4">
    <source>
        <dbReference type="EMBL" id="NMO00870.1"/>
    </source>
</evidence>
<keyword evidence="3" id="KW-0520">NAD</keyword>
<evidence type="ECO:0000256" key="3">
    <source>
        <dbReference type="ARBA" id="ARBA00023027"/>
    </source>
</evidence>
<keyword evidence="5" id="KW-1185">Reference proteome</keyword>
<accession>A0A848KR58</accession>
<proteinExistence type="inferred from homology"/>
<sequence length="281" mass="30278">MGRFDGKVLFVSGAARGQGRAHAVRFAQEGADVIAVDACTNHAGLEYAMATDDDLAETVRLVEAAGGRIVARKADVRSQEQLDAAVAEGLSEFGRIDVVLANAGVFTMAESSWQLTEDQWKTTLDIDLSGVWRTCKAAIPSMIEGKRGGAIVLTATSNGYRAEQGHGAYNAAKLGVVALMRAFAGELGQYDIRVNTVHPSIVRTNMMWNDMLVPLLCPGETTATISQDEYYDSLRSLHLLPHGSVEPTDISEVMLFLASDAGRFITASEFFVDEGYIRKVG</sequence>
<dbReference type="FunFam" id="3.40.50.720:FF:000084">
    <property type="entry name" value="Short-chain dehydrogenase reductase"/>
    <property type="match status" value="1"/>
</dbReference>
<dbReference type="PANTHER" id="PTHR24321">
    <property type="entry name" value="DEHYDROGENASES, SHORT CHAIN"/>
    <property type="match status" value="1"/>
</dbReference>
<dbReference type="InterPro" id="IPR023985">
    <property type="entry name" value="SDR_subfam_1"/>
</dbReference>
<dbReference type="AlphaFoldDB" id="A0A848KR58"/>
<dbReference type="NCBIfam" id="NF009467">
    <property type="entry name" value="PRK12826.1-3"/>
    <property type="match status" value="1"/>
</dbReference>
<reference evidence="4 5" key="1">
    <citation type="submission" date="2020-04" db="EMBL/GenBank/DDBJ databases">
        <title>Gordonia sp. nov. TBRC 11910.</title>
        <authorList>
            <person name="Suriyachadkun C."/>
        </authorList>
    </citation>
    <scope>NUCLEOTIDE SEQUENCE [LARGE SCALE GENOMIC DNA]</scope>
    <source>
        <strain evidence="4 5">TBRC 11910</strain>
    </source>
</reference>
<dbReference type="Pfam" id="PF13561">
    <property type="entry name" value="adh_short_C2"/>
    <property type="match status" value="1"/>
</dbReference>
<dbReference type="Gene3D" id="3.40.50.720">
    <property type="entry name" value="NAD(P)-binding Rossmann-like Domain"/>
    <property type="match status" value="1"/>
</dbReference>
<comment type="caution">
    <text evidence="4">The sequence shown here is derived from an EMBL/GenBank/DDBJ whole genome shotgun (WGS) entry which is preliminary data.</text>
</comment>
<dbReference type="PANTHER" id="PTHR24321:SF8">
    <property type="entry name" value="ESTRADIOL 17-BETA-DEHYDROGENASE 8-RELATED"/>
    <property type="match status" value="1"/>
</dbReference>
<dbReference type="NCBIfam" id="TIGR03971">
    <property type="entry name" value="SDR_subfam_1"/>
    <property type="match status" value="1"/>
</dbReference>
<evidence type="ECO:0000256" key="1">
    <source>
        <dbReference type="ARBA" id="ARBA00006484"/>
    </source>
</evidence>
<comment type="similarity">
    <text evidence="1">Belongs to the short-chain dehydrogenases/reductases (SDR) family.</text>
</comment>
<dbReference type="PRINTS" id="PR00081">
    <property type="entry name" value="GDHRDH"/>
</dbReference>
<evidence type="ECO:0000313" key="5">
    <source>
        <dbReference type="Proteomes" id="UP000550729"/>
    </source>
</evidence>
<evidence type="ECO:0000256" key="2">
    <source>
        <dbReference type="ARBA" id="ARBA00023002"/>
    </source>
</evidence>
<organism evidence="4 5">
    <name type="scientific">Gordonia asplenii</name>
    <dbReference type="NCBI Taxonomy" id="2725283"/>
    <lineage>
        <taxon>Bacteria</taxon>
        <taxon>Bacillati</taxon>
        <taxon>Actinomycetota</taxon>
        <taxon>Actinomycetes</taxon>
        <taxon>Mycobacteriales</taxon>
        <taxon>Gordoniaceae</taxon>
        <taxon>Gordonia</taxon>
    </lineage>
</organism>
<name>A0A848KR58_9ACTN</name>
<dbReference type="InterPro" id="IPR002347">
    <property type="entry name" value="SDR_fam"/>
</dbReference>
<protein>
    <submittedName>
        <fullName evidence="4">Mycofactocin-coupled SDR family oxidoreductase</fullName>
    </submittedName>
</protein>
<dbReference type="Proteomes" id="UP000550729">
    <property type="component" value="Unassembled WGS sequence"/>
</dbReference>
<dbReference type="InterPro" id="IPR036291">
    <property type="entry name" value="NAD(P)-bd_dom_sf"/>
</dbReference>
<dbReference type="GO" id="GO:0016491">
    <property type="term" value="F:oxidoreductase activity"/>
    <property type="evidence" value="ECO:0007669"/>
    <property type="project" value="UniProtKB-KW"/>
</dbReference>